<evidence type="ECO:0000259" key="2">
    <source>
        <dbReference type="PROSITE" id="PS50011"/>
    </source>
</evidence>
<dbReference type="OrthoDB" id="3173976at2759"/>
<feature type="compositionally biased region" description="Low complexity" evidence="1">
    <location>
        <begin position="12"/>
        <end position="33"/>
    </location>
</feature>
<feature type="compositionally biased region" description="Basic residues" evidence="1">
    <location>
        <begin position="1"/>
        <end position="11"/>
    </location>
</feature>
<dbReference type="GO" id="GO:0005524">
    <property type="term" value="F:ATP binding"/>
    <property type="evidence" value="ECO:0007669"/>
    <property type="project" value="InterPro"/>
</dbReference>
<feature type="region of interest" description="Disordered" evidence="1">
    <location>
        <begin position="1"/>
        <end position="33"/>
    </location>
</feature>
<dbReference type="SMART" id="SM00220">
    <property type="entry name" value="S_TKc"/>
    <property type="match status" value="1"/>
</dbReference>
<dbReference type="Pfam" id="PF00069">
    <property type="entry name" value="Pkinase"/>
    <property type="match status" value="1"/>
</dbReference>
<organism evidence="3 4">
    <name type="scientific">Trametes coccinea (strain BRFM310)</name>
    <name type="common">Pycnoporus coccineus</name>
    <dbReference type="NCBI Taxonomy" id="1353009"/>
    <lineage>
        <taxon>Eukaryota</taxon>
        <taxon>Fungi</taxon>
        <taxon>Dikarya</taxon>
        <taxon>Basidiomycota</taxon>
        <taxon>Agaricomycotina</taxon>
        <taxon>Agaricomycetes</taxon>
        <taxon>Polyporales</taxon>
        <taxon>Polyporaceae</taxon>
        <taxon>Trametes</taxon>
    </lineage>
</organism>
<dbReference type="InterPro" id="IPR000719">
    <property type="entry name" value="Prot_kinase_dom"/>
</dbReference>
<reference evidence="3 4" key="1">
    <citation type="journal article" date="2015" name="Biotechnol. Biofuels">
        <title>Enhanced degradation of softwood versus hardwood by the white-rot fungus Pycnoporus coccineus.</title>
        <authorList>
            <person name="Couturier M."/>
            <person name="Navarro D."/>
            <person name="Chevret D."/>
            <person name="Henrissat B."/>
            <person name="Piumi F."/>
            <person name="Ruiz-Duenas F.J."/>
            <person name="Martinez A.T."/>
            <person name="Grigoriev I.V."/>
            <person name="Riley R."/>
            <person name="Lipzen A."/>
            <person name="Berrin J.G."/>
            <person name="Master E.R."/>
            <person name="Rosso M.N."/>
        </authorList>
    </citation>
    <scope>NUCLEOTIDE SEQUENCE [LARGE SCALE GENOMIC DNA]</scope>
    <source>
        <strain evidence="3 4">BRFM310</strain>
    </source>
</reference>
<gene>
    <name evidence="3" type="ORF">PYCCODRAFT_1447036</name>
</gene>
<dbReference type="InterPro" id="IPR011009">
    <property type="entry name" value="Kinase-like_dom_sf"/>
</dbReference>
<proteinExistence type="predicted"/>
<accession>A0A1Y2ID64</accession>
<keyword evidence="4" id="KW-1185">Reference proteome</keyword>
<dbReference type="PROSITE" id="PS50011">
    <property type="entry name" value="PROTEIN_KINASE_DOM"/>
    <property type="match status" value="1"/>
</dbReference>
<dbReference type="PANTHER" id="PTHR24362:SF309">
    <property type="entry name" value="PROTEIN KINASE DOMAIN-CONTAINING PROTEIN"/>
    <property type="match status" value="1"/>
</dbReference>
<protein>
    <recommendedName>
        <fullName evidence="2">Protein kinase domain-containing protein</fullName>
    </recommendedName>
</protein>
<dbReference type="CDD" id="cd00180">
    <property type="entry name" value="PKc"/>
    <property type="match status" value="1"/>
</dbReference>
<dbReference type="SUPFAM" id="SSF56112">
    <property type="entry name" value="Protein kinase-like (PK-like)"/>
    <property type="match status" value="1"/>
</dbReference>
<feature type="domain" description="Protein kinase" evidence="2">
    <location>
        <begin position="1"/>
        <end position="341"/>
    </location>
</feature>
<dbReference type="AlphaFoldDB" id="A0A1Y2ID64"/>
<dbReference type="STRING" id="1353009.A0A1Y2ID64"/>
<dbReference type="Gene3D" id="1.10.510.10">
    <property type="entry name" value="Transferase(Phosphotransferase) domain 1"/>
    <property type="match status" value="1"/>
</dbReference>
<dbReference type="EMBL" id="KZ084131">
    <property type="protein sequence ID" value="OSC99065.1"/>
    <property type="molecule type" value="Genomic_DNA"/>
</dbReference>
<evidence type="ECO:0000313" key="4">
    <source>
        <dbReference type="Proteomes" id="UP000193067"/>
    </source>
</evidence>
<evidence type="ECO:0000313" key="3">
    <source>
        <dbReference type="EMBL" id="OSC99065.1"/>
    </source>
</evidence>
<dbReference type="GO" id="GO:0004672">
    <property type="term" value="F:protein kinase activity"/>
    <property type="evidence" value="ECO:0007669"/>
    <property type="project" value="InterPro"/>
</dbReference>
<dbReference type="Proteomes" id="UP000193067">
    <property type="component" value="Unassembled WGS sequence"/>
</dbReference>
<evidence type="ECO:0000256" key="1">
    <source>
        <dbReference type="SAM" id="MobiDB-lite"/>
    </source>
</evidence>
<dbReference type="PANTHER" id="PTHR24362">
    <property type="entry name" value="SERINE/THREONINE-PROTEIN KINASE NEK"/>
    <property type="match status" value="1"/>
</dbReference>
<sequence length="341" mass="38608">MATRSLPRRRTSQSSSGSSTSDASSSYSSTSQSSVDEDACNMRLTPYWCEYRCIIASRGFRLDTFKDVKQWYHDYAASLGPDGRALLRELPGYTRACRGKDENELCRDDGLPERLFRGTQCSTGVKVVIKAVHLQSREYDIIRFLSSKAVRSHPMNHCIPVLDLIEVPSDQLAFIVMAEWSQKLVSDTPCTLGLFLNALRQCIEHIAFMHAYRIAHLDISLHNILTDNHGHYACIDYELSARFDGVAEPRICSRKGSEVPPELERGDSSDPYKVDVYALGTLLLRAMQLTGYDVPELHTIVKRMLYPRFDQRPTAQQVLQSFNSIVSRMHPARLQTSCPHQ</sequence>
<name>A0A1Y2ID64_TRAC3</name>